<dbReference type="VEuPathDB" id="FungiDB:ASPSYDRAFT_89123"/>
<dbReference type="AlphaFoldDB" id="A0A1L9TLE0"/>
<name>A0A1L9TLE0_9EURO</name>
<evidence type="ECO:0000313" key="2">
    <source>
        <dbReference type="EMBL" id="OJJ60247.1"/>
    </source>
</evidence>
<reference evidence="3" key="1">
    <citation type="journal article" date="2017" name="Genome Biol.">
        <title>Comparative genomics reveals high biological diversity and specific adaptations in the industrially and medically important fungal genus Aspergillus.</title>
        <authorList>
            <person name="de Vries R.P."/>
            <person name="Riley R."/>
            <person name="Wiebenga A."/>
            <person name="Aguilar-Osorio G."/>
            <person name="Amillis S."/>
            <person name="Uchima C.A."/>
            <person name="Anderluh G."/>
            <person name="Asadollahi M."/>
            <person name="Askin M."/>
            <person name="Barry K."/>
            <person name="Battaglia E."/>
            <person name="Bayram O."/>
            <person name="Benocci T."/>
            <person name="Braus-Stromeyer S.A."/>
            <person name="Caldana C."/>
            <person name="Canovas D."/>
            <person name="Cerqueira G.C."/>
            <person name="Chen F."/>
            <person name="Chen W."/>
            <person name="Choi C."/>
            <person name="Clum A."/>
            <person name="Dos Santos R.A."/>
            <person name="Damasio A.R."/>
            <person name="Diallinas G."/>
            <person name="Emri T."/>
            <person name="Fekete E."/>
            <person name="Flipphi M."/>
            <person name="Freyberg S."/>
            <person name="Gallo A."/>
            <person name="Gournas C."/>
            <person name="Habgood R."/>
            <person name="Hainaut M."/>
            <person name="Harispe M.L."/>
            <person name="Henrissat B."/>
            <person name="Hilden K.S."/>
            <person name="Hope R."/>
            <person name="Hossain A."/>
            <person name="Karabika E."/>
            <person name="Karaffa L."/>
            <person name="Karanyi Z."/>
            <person name="Krasevec N."/>
            <person name="Kuo A."/>
            <person name="Kusch H."/>
            <person name="LaButti K."/>
            <person name="Lagendijk E.L."/>
            <person name="Lapidus A."/>
            <person name="Levasseur A."/>
            <person name="Lindquist E."/>
            <person name="Lipzen A."/>
            <person name="Logrieco A.F."/>
            <person name="MacCabe A."/>
            <person name="Maekelae M.R."/>
            <person name="Malavazi I."/>
            <person name="Melin P."/>
            <person name="Meyer V."/>
            <person name="Mielnichuk N."/>
            <person name="Miskei M."/>
            <person name="Molnar A.P."/>
            <person name="Mule G."/>
            <person name="Ngan C.Y."/>
            <person name="Orejas M."/>
            <person name="Orosz E."/>
            <person name="Ouedraogo J.P."/>
            <person name="Overkamp K.M."/>
            <person name="Park H.-S."/>
            <person name="Perrone G."/>
            <person name="Piumi F."/>
            <person name="Punt P.J."/>
            <person name="Ram A.F."/>
            <person name="Ramon A."/>
            <person name="Rauscher S."/>
            <person name="Record E."/>
            <person name="Riano-Pachon D.M."/>
            <person name="Robert V."/>
            <person name="Roehrig J."/>
            <person name="Ruller R."/>
            <person name="Salamov A."/>
            <person name="Salih N.S."/>
            <person name="Samson R.A."/>
            <person name="Sandor E."/>
            <person name="Sanguinetti M."/>
            <person name="Schuetze T."/>
            <person name="Sepcic K."/>
            <person name="Shelest E."/>
            <person name="Sherlock G."/>
            <person name="Sophianopoulou V."/>
            <person name="Squina F.M."/>
            <person name="Sun H."/>
            <person name="Susca A."/>
            <person name="Todd R.B."/>
            <person name="Tsang A."/>
            <person name="Unkles S.E."/>
            <person name="van de Wiele N."/>
            <person name="van Rossen-Uffink D."/>
            <person name="Oliveira J.V."/>
            <person name="Vesth T.C."/>
            <person name="Visser J."/>
            <person name="Yu J.-H."/>
            <person name="Zhou M."/>
            <person name="Andersen M.R."/>
            <person name="Archer D.B."/>
            <person name="Baker S.E."/>
            <person name="Benoit I."/>
            <person name="Brakhage A.A."/>
            <person name="Braus G.H."/>
            <person name="Fischer R."/>
            <person name="Frisvad J.C."/>
            <person name="Goldman G.H."/>
            <person name="Houbraken J."/>
            <person name="Oakley B."/>
            <person name="Pocsi I."/>
            <person name="Scazzocchio C."/>
            <person name="Seiboth B."/>
            <person name="vanKuyk P.A."/>
            <person name="Wortman J."/>
            <person name="Dyer P.S."/>
            <person name="Grigoriev I.V."/>
        </authorList>
    </citation>
    <scope>NUCLEOTIDE SEQUENCE [LARGE SCALE GENOMIC DNA]</scope>
    <source>
        <strain evidence="3">CBS 593.65</strain>
    </source>
</reference>
<gene>
    <name evidence="2" type="ORF">ASPSYDRAFT_89123</name>
</gene>
<proteinExistence type="predicted"/>
<dbReference type="STRING" id="1036612.A0A1L9TLE0"/>
<protein>
    <submittedName>
        <fullName evidence="2">Uncharacterized protein</fullName>
    </submittedName>
</protein>
<dbReference type="OrthoDB" id="3538597at2759"/>
<dbReference type="EMBL" id="KV878585">
    <property type="protein sequence ID" value="OJJ60247.1"/>
    <property type="molecule type" value="Genomic_DNA"/>
</dbReference>
<dbReference type="GeneID" id="63768188"/>
<feature type="region of interest" description="Disordered" evidence="1">
    <location>
        <begin position="779"/>
        <end position="802"/>
    </location>
</feature>
<sequence length="802" mass="90070">MAPMQPDEYQSRLRHTGHKGIKYLGPIESENWPSHWPETRRKLFHDITTLGKSIFGEFDSGHTSDSNEKPWRGQIKPRAAKLAFLAARCRGEGKNERSWRASLEHEVLYRLTVEVSCPTCRDRLWRSEIEAAVESSEGQALSLDERRRSRMPCRCPEGLTQNRDFHGVNMIFSDRSETSIHYSPPLPIQSRGRNKKKYELPDRVYGLIETENLKALLDSADGRVADDGEEKLLRDTLEASPFKRSREPLLFPFLLIEAKSDTTGDAAGVEMQSAFAIERLLRVQDQLRPAADAETGWITEPVVWFFGWHGQDWYVKGSFINDATGPDPKYCILDLWQGNICYKSSALQLLLIVDYIFDWARDGYRPSIISQLSLPAAREMQSFDPDIFSTIGRRASRIASFSQDSIRISTAGPEGENSQGLDPNIDDRLSFGVVRDASVVEARLLALQITTANIDEFMTCFTASVAVPTILNNLKKSWRVTGDTLSCIQAGWTGADPESTLEGIFYVRIAIFLHIADDWTPTQQLSYLAISEDVIQLMLSRGELSRHHESLERTIRTVPTIAASKIEGFIASIKAQTIGNNLTAAMGMVSLTSSFSRSPGEIPAQWRLEKTNNLWVGFALDDILAMVDVIHETYAAIEVARNGVADTLIHTSSKTTAQPMHTTEPCLWPQLDPICQDTNGCALVDRLDGIGCGSRYCLYILTRYSFDTSNTAGVVKELSEYGLHYSALPLNPGRPLSQYFGYLNRPTSTGRRWQDSHHLELLHDWIAALELHEMQPMWPGETEDSPIIILSSDESEGDPMEE</sequence>
<organism evidence="2 3">
    <name type="scientific">Aspergillus sydowii CBS 593.65</name>
    <dbReference type="NCBI Taxonomy" id="1036612"/>
    <lineage>
        <taxon>Eukaryota</taxon>
        <taxon>Fungi</taxon>
        <taxon>Dikarya</taxon>
        <taxon>Ascomycota</taxon>
        <taxon>Pezizomycotina</taxon>
        <taxon>Eurotiomycetes</taxon>
        <taxon>Eurotiomycetidae</taxon>
        <taxon>Eurotiales</taxon>
        <taxon>Aspergillaceae</taxon>
        <taxon>Aspergillus</taxon>
        <taxon>Aspergillus subgen. Nidulantes</taxon>
    </lineage>
</organism>
<accession>A0A1L9TLE0</accession>
<keyword evidence="3" id="KW-1185">Reference proteome</keyword>
<feature type="compositionally biased region" description="Acidic residues" evidence="1">
    <location>
        <begin position="793"/>
        <end position="802"/>
    </location>
</feature>
<evidence type="ECO:0000256" key="1">
    <source>
        <dbReference type="SAM" id="MobiDB-lite"/>
    </source>
</evidence>
<dbReference type="RefSeq" id="XP_040704053.1">
    <property type="nucleotide sequence ID" value="XM_040852115.1"/>
</dbReference>
<evidence type="ECO:0000313" key="3">
    <source>
        <dbReference type="Proteomes" id="UP000184356"/>
    </source>
</evidence>
<dbReference type="Proteomes" id="UP000184356">
    <property type="component" value="Unassembled WGS sequence"/>
</dbReference>